<dbReference type="HOGENOM" id="CLU_045869_0_0_1"/>
<keyword evidence="4" id="KW-1185">Reference proteome</keyword>
<dbReference type="GeneID" id="20671333"/>
<gene>
    <name evidence="3" type="ORF">HETIRDRAFT_327492</name>
</gene>
<reference evidence="3 4" key="1">
    <citation type="journal article" date="2012" name="New Phytol.">
        <title>Insight into trade-off between wood decay and parasitism from the genome of a fungal forest pathogen.</title>
        <authorList>
            <person name="Olson A."/>
            <person name="Aerts A."/>
            <person name="Asiegbu F."/>
            <person name="Belbahri L."/>
            <person name="Bouzid O."/>
            <person name="Broberg A."/>
            <person name="Canback B."/>
            <person name="Coutinho P.M."/>
            <person name="Cullen D."/>
            <person name="Dalman K."/>
            <person name="Deflorio G."/>
            <person name="van Diepen L.T."/>
            <person name="Dunand C."/>
            <person name="Duplessis S."/>
            <person name="Durling M."/>
            <person name="Gonthier P."/>
            <person name="Grimwood J."/>
            <person name="Fossdal C.G."/>
            <person name="Hansson D."/>
            <person name="Henrissat B."/>
            <person name="Hietala A."/>
            <person name="Himmelstrand K."/>
            <person name="Hoffmeister D."/>
            <person name="Hogberg N."/>
            <person name="James T.Y."/>
            <person name="Karlsson M."/>
            <person name="Kohler A."/>
            <person name="Kues U."/>
            <person name="Lee Y.H."/>
            <person name="Lin Y.C."/>
            <person name="Lind M."/>
            <person name="Lindquist E."/>
            <person name="Lombard V."/>
            <person name="Lucas S."/>
            <person name="Lunden K."/>
            <person name="Morin E."/>
            <person name="Murat C."/>
            <person name="Park J."/>
            <person name="Raffaello T."/>
            <person name="Rouze P."/>
            <person name="Salamov A."/>
            <person name="Schmutz J."/>
            <person name="Solheim H."/>
            <person name="Stahlberg J."/>
            <person name="Velez H."/>
            <person name="de Vries R.P."/>
            <person name="Wiebenga A."/>
            <person name="Woodward S."/>
            <person name="Yakovlev I."/>
            <person name="Garbelotto M."/>
            <person name="Martin F."/>
            <person name="Grigoriev I.V."/>
            <person name="Stenlid J."/>
        </authorList>
    </citation>
    <scope>NUCLEOTIDE SEQUENCE [LARGE SCALE GENOMIC DNA]</scope>
    <source>
        <strain evidence="3 4">TC 32-1</strain>
    </source>
</reference>
<feature type="chain" id="PRO_5004844146" description="Carboxy-cis,cis-muconate cyclase" evidence="2">
    <location>
        <begin position="18"/>
        <end position="377"/>
    </location>
</feature>
<keyword evidence="2" id="KW-0732">Signal</keyword>
<name>W4JXJ1_HETIT</name>
<proteinExistence type="inferred from homology"/>
<dbReference type="PANTHER" id="PTHR30344">
    <property type="entry name" value="6-PHOSPHOGLUCONOLACTONASE-RELATED"/>
    <property type="match status" value="1"/>
</dbReference>
<dbReference type="SUPFAM" id="SSF75011">
    <property type="entry name" value="3-carboxy-cis,cis-mucoante lactonizing enzyme"/>
    <property type="match status" value="1"/>
</dbReference>
<dbReference type="Gene3D" id="2.130.10.10">
    <property type="entry name" value="YVTN repeat-like/Quinoprotein amine dehydrogenase"/>
    <property type="match status" value="1"/>
</dbReference>
<evidence type="ECO:0000313" key="3">
    <source>
        <dbReference type="EMBL" id="ETW77616.1"/>
    </source>
</evidence>
<protein>
    <recommendedName>
        <fullName evidence="5">Carboxy-cis,cis-muconate cyclase</fullName>
    </recommendedName>
</protein>
<evidence type="ECO:0000256" key="1">
    <source>
        <dbReference type="ARBA" id="ARBA00005564"/>
    </source>
</evidence>
<accession>W4JXJ1</accession>
<evidence type="ECO:0000256" key="2">
    <source>
        <dbReference type="SAM" id="SignalP"/>
    </source>
</evidence>
<dbReference type="InterPro" id="IPR015943">
    <property type="entry name" value="WD40/YVTN_repeat-like_dom_sf"/>
</dbReference>
<sequence>MLTVLGFTLLLMLRVDAAMHHLLVPSYNASAIYTFQLDDETDQLTLLHNNTATAGGAWIALDESRKFAYHTAWTEPNDTLAAYKINDDFSVTHINSVDACGPPGLRHPVASASAGGRNTSVVYAADFYSPCAIAYERLDDGSIGAHLQTIAFGRLSRTHDIKFSPDRLQAYVADLGGNQIYTFDIAENGTLTIVGTTASSKVGANTRHLAPHPNGKFLYSINEEGYTSDVFLVNKSTGVPTYSFTTLPAVPNGINETDHWSNEVQISSDNRTLYLSDRSHTTGGPGYITGYALDTEGWVERQLFQFQTPNGGGISNIIAASPWSDNSKDLVTLSSNDQTINGSFVAVYRLRDENLLMVSRINITDDPSCCGPVLWVD</sequence>
<dbReference type="OrthoDB" id="9972196at2759"/>
<dbReference type="RefSeq" id="XP_009551096.1">
    <property type="nucleotide sequence ID" value="XM_009552801.1"/>
</dbReference>
<organism evidence="3 4">
    <name type="scientific">Heterobasidion irregulare (strain TC 32-1)</name>
    <dbReference type="NCBI Taxonomy" id="747525"/>
    <lineage>
        <taxon>Eukaryota</taxon>
        <taxon>Fungi</taxon>
        <taxon>Dikarya</taxon>
        <taxon>Basidiomycota</taxon>
        <taxon>Agaricomycotina</taxon>
        <taxon>Agaricomycetes</taxon>
        <taxon>Russulales</taxon>
        <taxon>Bondarzewiaceae</taxon>
        <taxon>Heterobasidion</taxon>
        <taxon>Heterobasidion annosum species complex</taxon>
    </lineage>
</organism>
<feature type="signal peptide" evidence="2">
    <location>
        <begin position="1"/>
        <end position="17"/>
    </location>
</feature>
<dbReference type="Proteomes" id="UP000030671">
    <property type="component" value="Unassembled WGS sequence"/>
</dbReference>
<dbReference type="AlphaFoldDB" id="W4JXJ1"/>
<comment type="similarity">
    <text evidence="1">Belongs to the cycloisomerase 2 family.</text>
</comment>
<dbReference type="eggNOG" id="ENOG502SIAZ">
    <property type="taxonomic scope" value="Eukaryota"/>
</dbReference>
<dbReference type="KEGG" id="hir:HETIRDRAFT_327492"/>
<dbReference type="InParanoid" id="W4JXJ1"/>
<dbReference type="EMBL" id="KI925463">
    <property type="protein sequence ID" value="ETW77616.1"/>
    <property type="molecule type" value="Genomic_DNA"/>
</dbReference>
<evidence type="ECO:0008006" key="5">
    <source>
        <dbReference type="Google" id="ProtNLM"/>
    </source>
</evidence>
<dbReference type="GO" id="GO:0017057">
    <property type="term" value="F:6-phosphogluconolactonase activity"/>
    <property type="evidence" value="ECO:0007669"/>
    <property type="project" value="TreeGrafter"/>
</dbReference>
<dbReference type="Pfam" id="PF10282">
    <property type="entry name" value="Lactonase"/>
    <property type="match status" value="1"/>
</dbReference>
<dbReference type="InterPro" id="IPR019405">
    <property type="entry name" value="Lactonase_7-beta_prop"/>
</dbReference>
<dbReference type="InterPro" id="IPR050282">
    <property type="entry name" value="Cycloisomerase_2"/>
</dbReference>
<evidence type="ECO:0000313" key="4">
    <source>
        <dbReference type="Proteomes" id="UP000030671"/>
    </source>
</evidence>
<dbReference type="PANTHER" id="PTHR30344:SF4">
    <property type="entry name" value="CYCLASE, PUTATIVE (AFU_ORTHOLOGUE AFUA_6G11580)-RELATED"/>
    <property type="match status" value="1"/>
</dbReference>